<reference evidence="3 5" key="2">
    <citation type="submission" date="2017-03" db="EMBL/GenBank/DDBJ databases">
        <title>Complete sequence of Clostridium formicaceticum DSM 92.</title>
        <authorList>
            <person name="Poehlein A."/>
            <person name="Karl M."/>
            <person name="Bengelsdorf F.R."/>
            <person name="Duerre P."/>
            <person name="Daniel R."/>
        </authorList>
    </citation>
    <scope>NUCLEOTIDE SEQUENCE [LARGE SCALE GENOMIC DNA]</scope>
    <source>
        <strain evidence="3 5">DSM 92</strain>
    </source>
</reference>
<accession>A0AAC9RLA4</accession>
<dbReference type="CDD" id="cd02696">
    <property type="entry name" value="MurNAc-LAA"/>
    <property type="match status" value="1"/>
</dbReference>
<dbReference type="SUPFAM" id="SSF53187">
    <property type="entry name" value="Zn-dependent exopeptidases"/>
    <property type="match status" value="1"/>
</dbReference>
<dbReference type="Proteomes" id="UP000192478">
    <property type="component" value="Chromosome"/>
</dbReference>
<evidence type="ECO:0000259" key="1">
    <source>
        <dbReference type="SMART" id="SM00646"/>
    </source>
</evidence>
<dbReference type="Gene3D" id="3.40.630.40">
    <property type="entry name" value="Zn-dependent exopeptidases"/>
    <property type="match status" value="1"/>
</dbReference>
<dbReference type="InterPro" id="IPR002508">
    <property type="entry name" value="MurNAc-LAA_cat"/>
</dbReference>
<evidence type="ECO:0000313" key="3">
    <source>
        <dbReference type="EMBL" id="ARE87408.1"/>
    </source>
</evidence>
<feature type="domain" description="MurNAc-LAA" evidence="1">
    <location>
        <begin position="65"/>
        <end position="177"/>
    </location>
</feature>
<dbReference type="Pfam" id="PF01520">
    <property type="entry name" value="Amidase_3"/>
    <property type="match status" value="1"/>
</dbReference>
<evidence type="ECO:0000313" key="2">
    <source>
        <dbReference type="EMBL" id="AOY76929.1"/>
    </source>
</evidence>
<dbReference type="GO" id="GO:0009253">
    <property type="term" value="P:peptidoglycan catabolic process"/>
    <property type="evidence" value="ECO:0007669"/>
    <property type="project" value="InterPro"/>
</dbReference>
<evidence type="ECO:0000313" key="5">
    <source>
        <dbReference type="Proteomes" id="UP000192478"/>
    </source>
</evidence>
<dbReference type="Proteomes" id="UP000177894">
    <property type="component" value="Chromosome"/>
</dbReference>
<dbReference type="SMART" id="SM00646">
    <property type="entry name" value="Ami_3"/>
    <property type="match status" value="1"/>
</dbReference>
<keyword evidence="4" id="KW-1185">Reference proteome</keyword>
<dbReference type="GO" id="GO:0008745">
    <property type="term" value="F:N-acetylmuramoyl-L-alanine amidase activity"/>
    <property type="evidence" value="ECO:0007669"/>
    <property type="project" value="InterPro"/>
</dbReference>
<dbReference type="EMBL" id="CP020559">
    <property type="protein sequence ID" value="ARE87408.1"/>
    <property type="molecule type" value="Genomic_DNA"/>
</dbReference>
<dbReference type="RefSeq" id="WP_070969386.1">
    <property type="nucleotide sequence ID" value="NZ_CP017603.1"/>
</dbReference>
<organism evidence="3 5">
    <name type="scientific">Clostridium formicaceticum</name>
    <dbReference type="NCBI Taxonomy" id="1497"/>
    <lineage>
        <taxon>Bacteria</taxon>
        <taxon>Bacillati</taxon>
        <taxon>Bacillota</taxon>
        <taxon>Clostridia</taxon>
        <taxon>Eubacteriales</taxon>
        <taxon>Clostridiaceae</taxon>
        <taxon>Clostridium</taxon>
    </lineage>
</organism>
<evidence type="ECO:0000313" key="4">
    <source>
        <dbReference type="Proteomes" id="UP000177894"/>
    </source>
</evidence>
<reference evidence="2 4" key="1">
    <citation type="submission" date="2016-10" db="EMBL/GenBank/DDBJ databases">
        <title>Complete Genome Sequence of Acetogen Clostridium formicoaceticum ATCC 27076.</title>
        <authorList>
            <person name="Bao T."/>
            <person name="Cheng C."/>
            <person name="Zhao J."/>
            <person name="Yang S.-T."/>
            <person name="Wang J."/>
            <person name="Wang M."/>
        </authorList>
    </citation>
    <scope>NUCLEOTIDE SEQUENCE [LARGE SCALE GENOMIC DNA]</scope>
    <source>
        <strain evidence="2 4">ATCC 27076</strain>
    </source>
</reference>
<gene>
    <name evidence="2" type="ORF">BJL90_14325</name>
    <name evidence="3" type="ORF">CLFO_18080</name>
</gene>
<dbReference type="AlphaFoldDB" id="A0AAC9RLA4"/>
<proteinExistence type="predicted"/>
<name>A0AAC9RLA4_9CLOT</name>
<dbReference type="EMBL" id="CP017603">
    <property type="protein sequence ID" value="AOY76929.1"/>
    <property type="molecule type" value="Genomic_DNA"/>
</dbReference>
<dbReference type="KEGG" id="cfm:BJL90_14325"/>
<protein>
    <submittedName>
        <fullName evidence="3">N-acetylmuramoyl-L-alanine amidase</fullName>
    </submittedName>
</protein>
<sequence>MIKILLSAGHGAGNIHNRGGLYFNEGDNNYYYSLILKTELEKYNNVVVNLVRKNINDNPQINDRSKMGEGYDLYFSIHSNAAGSTVRGTEVWDSVETPNKTLAQAICDATADLFNHNNRGVKHREGQPGFNYYGELRFNKAKSAMIVENGFHTNHDDCLFFKNNHELIAKAQAEVIAKHYKLDKRKIEDEISSWAKDAQQWVIENRVSDGTNPKSNVTREQLWQMLYNYHRRVNGNG</sequence>